<protein>
    <submittedName>
        <fullName evidence="2">Uncharacterized protein</fullName>
    </submittedName>
</protein>
<dbReference type="Proteomes" id="UP000716291">
    <property type="component" value="Unassembled WGS sequence"/>
</dbReference>
<feature type="compositionally biased region" description="Low complexity" evidence="1">
    <location>
        <begin position="64"/>
        <end position="74"/>
    </location>
</feature>
<sequence>MAASPRARSPSWWPKARGGAAGGPAHRPRAGRGRQHVGRGRVAGQPPFGAVRWGHRPGRRGRRGALADGRAGAGIPARRLPPRQDAAGVGGRHHAGAGDQALHRNHHDPRHGARR</sequence>
<accession>A0A9P6WSW4</accession>
<gene>
    <name evidence="2" type="ORF">G6F64_014721</name>
</gene>
<feature type="compositionally biased region" description="Basic residues" evidence="1">
    <location>
        <begin position="26"/>
        <end position="39"/>
    </location>
</feature>
<feature type="compositionally biased region" description="Basic residues" evidence="1">
    <location>
        <begin position="103"/>
        <end position="115"/>
    </location>
</feature>
<reference evidence="2" key="1">
    <citation type="journal article" date="2020" name="Microb. Genom.">
        <title>Genetic diversity of clinical and environmental Mucorales isolates obtained from an investigation of mucormycosis cases among solid organ transplant recipients.</title>
        <authorList>
            <person name="Nguyen M.H."/>
            <person name="Kaul D."/>
            <person name="Muto C."/>
            <person name="Cheng S.J."/>
            <person name="Richter R.A."/>
            <person name="Bruno V.M."/>
            <person name="Liu G."/>
            <person name="Beyhan S."/>
            <person name="Sundermann A.J."/>
            <person name="Mounaud S."/>
            <person name="Pasculle A.W."/>
            <person name="Nierman W.C."/>
            <person name="Driscoll E."/>
            <person name="Cumbie R."/>
            <person name="Clancy C.J."/>
            <person name="Dupont C.L."/>
        </authorList>
    </citation>
    <scope>NUCLEOTIDE SEQUENCE</scope>
    <source>
        <strain evidence="2">GL11</strain>
    </source>
</reference>
<dbReference type="EMBL" id="JAANQT010009342">
    <property type="protein sequence ID" value="KAG1277551.1"/>
    <property type="molecule type" value="Genomic_DNA"/>
</dbReference>
<evidence type="ECO:0000313" key="2">
    <source>
        <dbReference type="EMBL" id="KAG1277551.1"/>
    </source>
</evidence>
<evidence type="ECO:0000313" key="3">
    <source>
        <dbReference type="Proteomes" id="UP000716291"/>
    </source>
</evidence>
<dbReference type="AlphaFoldDB" id="A0A9P6WSW4"/>
<name>A0A9P6WSW4_RHIOR</name>
<feature type="compositionally biased region" description="Basic residues" evidence="1">
    <location>
        <begin position="53"/>
        <end position="63"/>
    </location>
</feature>
<proteinExistence type="predicted"/>
<keyword evidence="3" id="KW-1185">Reference proteome</keyword>
<feature type="region of interest" description="Disordered" evidence="1">
    <location>
        <begin position="1"/>
        <end position="115"/>
    </location>
</feature>
<comment type="caution">
    <text evidence="2">The sequence shown here is derived from an EMBL/GenBank/DDBJ whole genome shotgun (WGS) entry which is preliminary data.</text>
</comment>
<organism evidence="2 3">
    <name type="scientific">Rhizopus oryzae</name>
    <name type="common">Mucormycosis agent</name>
    <name type="synonym">Rhizopus arrhizus var. delemar</name>
    <dbReference type="NCBI Taxonomy" id="64495"/>
    <lineage>
        <taxon>Eukaryota</taxon>
        <taxon>Fungi</taxon>
        <taxon>Fungi incertae sedis</taxon>
        <taxon>Mucoromycota</taxon>
        <taxon>Mucoromycotina</taxon>
        <taxon>Mucoromycetes</taxon>
        <taxon>Mucorales</taxon>
        <taxon>Mucorineae</taxon>
        <taxon>Rhizopodaceae</taxon>
        <taxon>Rhizopus</taxon>
    </lineage>
</organism>
<evidence type="ECO:0000256" key="1">
    <source>
        <dbReference type="SAM" id="MobiDB-lite"/>
    </source>
</evidence>